<evidence type="ECO:0000313" key="4">
    <source>
        <dbReference type="EMBL" id="MFD1393706.1"/>
    </source>
</evidence>
<keyword evidence="5" id="KW-1185">Reference proteome</keyword>
<dbReference type="Pfam" id="PF06458">
    <property type="entry name" value="MucBP"/>
    <property type="match status" value="2"/>
</dbReference>
<protein>
    <submittedName>
        <fullName evidence="4">MucBP domain-containing protein</fullName>
    </submittedName>
</protein>
<feature type="region of interest" description="Disordered" evidence="2">
    <location>
        <begin position="1"/>
        <end position="47"/>
    </location>
</feature>
<feature type="compositionally biased region" description="Basic and acidic residues" evidence="2">
    <location>
        <begin position="10"/>
        <end position="19"/>
    </location>
</feature>
<feature type="domain" description="MucBP" evidence="3">
    <location>
        <begin position="127"/>
        <end position="186"/>
    </location>
</feature>
<evidence type="ECO:0000256" key="2">
    <source>
        <dbReference type="SAM" id="MobiDB-lite"/>
    </source>
</evidence>
<comment type="caution">
    <text evidence="4">The sequence shown here is derived from an EMBL/GenBank/DDBJ whole genome shotgun (WGS) entry which is preliminary data.</text>
</comment>
<dbReference type="Proteomes" id="UP001597249">
    <property type="component" value="Unassembled WGS sequence"/>
</dbReference>
<organism evidence="4 5">
    <name type="scientific">Lacticaseibacillus jixianensis</name>
    <dbReference type="NCBI Taxonomy" id="2486012"/>
    <lineage>
        <taxon>Bacteria</taxon>
        <taxon>Bacillati</taxon>
        <taxon>Bacillota</taxon>
        <taxon>Bacilli</taxon>
        <taxon>Lactobacillales</taxon>
        <taxon>Lactobacillaceae</taxon>
        <taxon>Lacticaseibacillus</taxon>
    </lineage>
</organism>
<name>A0ABW4BBC8_9LACO</name>
<reference evidence="5" key="1">
    <citation type="journal article" date="2019" name="Int. J. Syst. Evol. Microbiol.">
        <title>The Global Catalogue of Microorganisms (GCM) 10K type strain sequencing project: providing services to taxonomists for standard genome sequencing and annotation.</title>
        <authorList>
            <consortium name="The Broad Institute Genomics Platform"/>
            <consortium name="The Broad Institute Genome Sequencing Center for Infectious Disease"/>
            <person name="Wu L."/>
            <person name="Ma J."/>
        </authorList>
    </citation>
    <scope>NUCLEOTIDE SEQUENCE [LARGE SCALE GENOMIC DNA]</scope>
    <source>
        <strain evidence="5">CCM 8911</strain>
    </source>
</reference>
<feature type="domain" description="MucBP" evidence="3">
    <location>
        <begin position="60"/>
        <end position="103"/>
    </location>
</feature>
<proteinExistence type="predicted"/>
<feature type="compositionally biased region" description="Pro residues" evidence="2">
    <location>
        <begin position="24"/>
        <end position="40"/>
    </location>
</feature>
<dbReference type="RefSeq" id="WP_125585819.1">
    <property type="nucleotide sequence ID" value="NZ_JBHTMO010000028.1"/>
</dbReference>
<dbReference type="InterPro" id="IPR009459">
    <property type="entry name" value="MucBP_dom"/>
</dbReference>
<gene>
    <name evidence="4" type="ORF">ACFQ3L_09030</name>
</gene>
<evidence type="ECO:0000259" key="3">
    <source>
        <dbReference type="Pfam" id="PF06458"/>
    </source>
</evidence>
<evidence type="ECO:0000313" key="5">
    <source>
        <dbReference type="Proteomes" id="UP001597249"/>
    </source>
</evidence>
<sequence>MGLLRTLTEWFKRREKPAAHPEAPVRPPRPAPRPAAPRPPAAAAAADLPPAVVPRRFSRVTVYYRQRGRQKELQPKLVLRGPIGAKLTLAMPAIEGFELFTITNFLDRFPASNTVIYLVYEPHIAAPVTIYHRDEEGRLLAEPTILVGRLNAPFTAQPLTRFKAQAAPLVQTGRFSKASQSRHFTYRLGALQQTAPEAEYVELLAPKPAFSSPMQLLKYDTLLPAGSFWRVFAVAKDQAGQVFLDLGGSQWIAADHAKPQRTNPFLPGPSQLRLTSDAVTFNAQPLQRVGQARAAVTRWAKPYGDALAPLPAGAKVALLRIVYGTDGSQWYRLADNSYVLASLIDVI</sequence>
<evidence type="ECO:0000256" key="1">
    <source>
        <dbReference type="ARBA" id="ARBA00022737"/>
    </source>
</evidence>
<dbReference type="EMBL" id="JBHTMO010000028">
    <property type="protein sequence ID" value="MFD1393706.1"/>
    <property type="molecule type" value="Genomic_DNA"/>
</dbReference>
<accession>A0ABW4BBC8</accession>
<keyword evidence="1" id="KW-0677">Repeat</keyword>